<dbReference type="AlphaFoldDB" id="A0A0G1SHV0"/>
<dbReference type="EMBL" id="LCMI01000007">
    <property type="protein sequence ID" value="KKU32910.1"/>
    <property type="molecule type" value="Genomic_DNA"/>
</dbReference>
<evidence type="ECO:0000313" key="1">
    <source>
        <dbReference type="EMBL" id="KKU32910.1"/>
    </source>
</evidence>
<evidence type="ECO:0000313" key="2">
    <source>
        <dbReference type="Proteomes" id="UP000034794"/>
    </source>
</evidence>
<sequence>MEKRFDSDIVPIVERRSKLEEQKETLRIAKKWALERLKSFPPKIDEAKARALIVADMSKDLKNGPMEDFQLSWAKIREKITNLGDMVTDVMEDSITGEKSSIVVEREGVSSWIIGERRPDGTWTSQARITDDGQTELTLHYDSDRYRNMGANMYLTLEKNFPRATLRTASLLIKAIESRTDQI</sequence>
<protein>
    <submittedName>
        <fullName evidence="1">Uncharacterized protein</fullName>
    </submittedName>
</protein>
<reference evidence="1 2" key="1">
    <citation type="journal article" date="2015" name="Nature">
        <title>rRNA introns, odd ribosomes, and small enigmatic genomes across a large radiation of phyla.</title>
        <authorList>
            <person name="Brown C.T."/>
            <person name="Hug L.A."/>
            <person name="Thomas B.C."/>
            <person name="Sharon I."/>
            <person name="Castelle C.J."/>
            <person name="Singh A."/>
            <person name="Wilkins M.J."/>
            <person name="Williams K.H."/>
            <person name="Banfield J.F."/>
        </authorList>
    </citation>
    <scope>NUCLEOTIDE SEQUENCE [LARGE SCALE GENOMIC DNA]</scope>
</reference>
<organism evidence="1 2">
    <name type="scientific">Candidatus Collierbacteria bacterium GW2011_GWA2_46_26</name>
    <dbReference type="NCBI Taxonomy" id="1618381"/>
    <lineage>
        <taxon>Bacteria</taxon>
        <taxon>Candidatus Collieribacteriota</taxon>
    </lineage>
</organism>
<name>A0A0G1SHV0_9BACT</name>
<accession>A0A0G1SHV0</accession>
<dbReference type="Proteomes" id="UP000034794">
    <property type="component" value="Unassembled WGS sequence"/>
</dbReference>
<gene>
    <name evidence="1" type="ORF">UX47_C0007G0154</name>
</gene>
<proteinExistence type="predicted"/>
<comment type="caution">
    <text evidence="1">The sequence shown here is derived from an EMBL/GenBank/DDBJ whole genome shotgun (WGS) entry which is preliminary data.</text>
</comment>